<evidence type="ECO:0000256" key="7">
    <source>
        <dbReference type="ARBA" id="ARBA00023242"/>
    </source>
</evidence>
<comment type="caution">
    <text evidence="9">The sequence shown here is derived from an EMBL/GenBank/DDBJ whole genome shotgun (WGS) entry which is preliminary data.</text>
</comment>
<keyword evidence="4" id="KW-0540">Nuclease</keyword>
<dbReference type="InterPro" id="IPR045249">
    <property type="entry name" value="HARBI1-like"/>
</dbReference>
<dbReference type="EMBL" id="JAPWTJ010000949">
    <property type="protein sequence ID" value="KAJ8974678.1"/>
    <property type="molecule type" value="Genomic_DNA"/>
</dbReference>
<comment type="subcellular location">
    <subcellularLocation>
        <location evidence="2">Nucleus</location>
    </subcellularLocation>
</comment>
<keyword evidence="5" id="KW-0479">Metal-binding</keyword>
<evidence type="ECO:0000259" key="8">
    <source>
        <dbReference type="Pfam" id="PF13359"/>
    </source>
</evidence>
<organism evidence="9 10">
    <name type="scientific">Molorchus minor</name>
    <dbReference type="NCBI Taxonomy" id="1323400"/>
    <lineage>
        <taxon>Eukaryota</taxon>
        <taxon>Metazoa</taxon>
        <taxon>Ecdysozoa</taxon>
        <taxon>Arthropoda</taxon>
        <taxon>Hexapoda</taxon>
        <taxon>Insecta</taxon>
        <taxon>Pterygota</taxon>
        <taxon>Neoptera</taxon>
        <taxon>Endopterygota</taxon>
        <taxon>Coleoptera</taxon>
        <taxon>Polyphaga</taxon>
        <taxon>Cucujiformia</taxon>
        <taxon>Chrysomeloidea</taxon>
        <taxon>Cerambycidae</taxon>
        <taxon>Lamiinae</taxon>
        <taxon>Monochamini</taxon>
        <taxon>Molorchus</taxon>
    </lineage>
</organism>
<dbReference type="PANTHER" id="PTHR22930:SF289">
    <property type="entry name" value="DDE TNP4 DOMAIN-CONTAINING PROTEIN-RELATED"/>
    <property type="match status" value="1"/>
</dbReference>
<evidence type="ECO:0000313" key="10">
    <source>
        <dbReference type="Proteomes" id="UP001162164"/>
    </source>
</evidence>
<evidence type="ECO:0000256" key="3">
    <source>
        <dbReference type="ARBA" id="ARBA00006958"/>
    </source>
</evidence>
<comment type="cofactor">
    <cofactor evidence="1">
        <name>a divalent metal cation</name>
        <dbReference type="ChEBI" id="CHEBI:60240"/>
    </cofactor>
</comment>
<gene>
    <name evidence="9" type="ORF">NQ317_019834</name>
</gene>
<reference evidence="9" key="1">
    <citation type="journal article" date="2023" name="Insect Mol. Biol.">
        <title>Genome sequencing provides insights into the evolution of gene families encoding plant cell wall-degrading enzymes in longhorned beetles.</title>
        <authorList>
            <person name="Shin N.R."/>
            <person name="Okamura Y."/>
            <person name="Kirsch R."/>
            <person name="Pauchet Y."/>
        </authorList>
    </citation>
    <scope>NUCLEOTIDE SEQUENCE</scope>
    <source>
        <strain evidence="9">MMC_N1</strain>
    </source>
</reference>
<name>A0ABQ9JAK0_9CUCU</name>
<dbReference type="Pfam" id="PF13359">
    <property type="entry name" value="DDE_Tnp_4"/>
    <property type="match status" value="1"/>
</dbReference>
<dbReference type="PANTHER" id="PTHR22930">
    <property type="match status" value="1"/>
</dbReference>
<sequence>MEPVTMEQHNRLHIHHRKILAYLLLEEGDKNFMRLERKVLRDRHNPFETPNVNFINMFRSTKEMALEIINILEEHYPMTIANNAIPFYLKVLVTLHFLGSGSYQTPVGSVAQICVSQPTVSRAISDICSLISQHLMPIWVKFPVMEADKASVKVGFYNKYGIRGVIGAIDGTHVEIIAPPVADNDHPPFVYINRKGRHSINVMLISDSDMKIRAVDARYPGSVHDAAVWQLSNIRAHLMAQYNIGIRNTYLIGDSGYPLEPWLLTPFANTRNEGEERFNNLHKTSRNVIERVNGVLKNTFRCLSRHRILNYHPAKATHIIYASIVIYNMGLNAGLNMDVHEDDEEIDENLPVNVPVEINRNLLVQGREERQNFILANF</sequence>
<feature type="domain" description="DDE Tnp4" evidence="8">
    <location>
        <begin position="169"/>
        <end position="328"/>
    </location>
</feature>
<evidence type="ECO:0000313" key="9">
    <source>
        <dbReference type="EMBL" id="KAJ8974678.1"/>
    </source>
</evidence>
<keyword evidence="10" id="KW-1185">Reference proteome</keyword>
<proteinExistence type="inferred from homology"/>
<keyword evidence="7" id="KW-0539">Nucleus</keyword>
<evidence type="ECO:0000256" key="4">
    <source>
        <dbReference type="ARBA" id="ARBA00022722"/>
    </source>
</evidence>
<accession>A0ABQ9JAK0</accession>
<protein>
    <recommendedName>
        <fullName evidence="8">DDE Tnp4 domain-containing protein</fullName>
    </recommendedName>
</protein>
<comment type="similarity">
    <text evidence="3">Belongs to the HARBI1 family.</text>
</comment>
<dbReference type="InterPro" id="IPR027806">
    <property type="entry name" value="HARBI1_dom"/>
</dbReference>
<dbReference type="Proteomes" id="UP001162164">
    <property type="component" value="Unassembled WGS sequence"/>
</dbReference>
<evidence type="ECO:0000256" key="5">
    <source>
        <dbReference type="ARBA" id="ARBA00022723"/>
    </source>
</evidence>
<evidence type="ECO:0000256" key="6">
    <source>
        <dbReference type="ARBA" id="ARBA00022801"/>
    </source>
</evidence>
<evidence type="ECO:0000256" key="1">
    <source>
        <dbReference type="ARBA" id="ARBA00001968"/>
    </source>
</evidence>
<keyword evidence="6" id="KW-0378">Hydrolase</keyword>
<evidence type="ECO:0000256" key="2">
    <source>
        <dbReference type="ARBA" id="ARBA00004123"/>
    </source>
</evidence>